<dbReference type="RefSeq" id="XP_066917858.1">
    <property type="nucleotide sequence ID" value="XM_067061757.1"/>
</dbReference>
<dbReference type="PRINTS" id="PR01415">
    <property type="entry name" value="ANKYRIN"/>
</dbReference>
<feature type="repeat" description="ANK" evidence="3">
    <location>
        <begin position="80"/>
        <end position="112"/>
    </location>
</feature>
<dbReference type="Pfam" id="PF00023">
    <property type="entry name" value="Ank"/>
    <property type="match status" value="1"/>
</dbReference>
<dbReference type="PROSITE" id="PS50088">
    <property type="entry name" value="ANK_REPEAT"/>
    <property type="match status" value="5"/>
</dbReference>
<organism evidence="5 6">
    <name type="scientific">Clytia hemisphaerica</name>
    <dbReference type="NCBI Taxonomy" id="252671"/>
    <lineage>
        <taxon>Eukaryota</taxon>
        <taxon>Metazoa</taxon>
        <taxon>Cnidaria</taxon>
        <taxon>Hydrozoa</taxon>
        <taxon>Hydroidolina</taxon>
        <taxon>Leptothecata</taxon>
        <taxon>Obeliida</taxon>
        <taxon>Clytiidae</taxon>
        <taxon>Clytia</taxon>
    </lineage>
</organism>
<dbReference type="InterPro" id="IPR001496">
    <property type="entry name" value="SOCS_box"/>
</dbReference>
<evidence type="ECO:0000256" key="1">
    <source>
        <dbReference type="ARBA" id="ARBA00022737"/>
    </source>
</evidence>
<dbReference type="Pfam" id="PF12796">
    <property type="entry name" value="Ank_2"/>
    <property type="match status" value="2"/>
</dbReference>
<dbReference type="AlphaFoldDB" id="A0A7M5XAD9"/>
<evidence type="ECO:0000313" key="6">
    <source>
        <dbReference type="Proteomes" id="UP000594262"/>
    </source>
</evidence>
<dbReference type="PROSITE" id="PS50225">
    <property type="entry name" value="SOCS"/>
    <property type="match status" value="1"/>
</dbReference>
<feature type="repeat" description="ANK" evidence="3">
    <location>
        <begin position="409"/>
        <end position="441"/>
    </location>
</feature>
<dbReference type="Proteomes" id="UP000594262">
    <property type="component" value="Unplaced"/>
</dbReference>
<proteinExistence type="predicted"/>
<dbReference type="InterPro" id="IPR036770">
    <property type="entry name" value="Ankyrin_rpt-contain_sf"/>
</dbReference>
<accession>A0A7M5XAD9</accession>
<evidence type="ECO:0000259" key="4">
    <source>
        <dbReference type="PROSITE" id="PS50225"/>
    </source>
</evidence>
<feature type="repeat" description="ANK" evidence="3">
    <location>
        <begin position="182"/>
        <end position="214"/>
    </location>
</feature>
<dbReference type="OrthoDB" id="19014at2759"/>
<dbReference type="GeneID" id="136805194"/>
<feature type="domain" description="SOCS box" evidence="4">
    <location>
        <begin position="463"/>
        <end position="509"/>
    </location>
</feature>
<evidence type="ECO:0000256" key="3">
    <source>
        <dbReference type="PROSITE-ProRule" id="PRU00023"/>
    </source>
</evidence>
<dbReference type="PANTHER" id="PTHR24173:SF74">
    <property type="entry name" value="ANKYRIN REPEAT DOMAIN-CONTAINING PROTEIN 16"/>
    <property type="match status" value="1"/>
</dbReference>
<dbReference type="SUPFAM" id="SSF48403">
    <property type="entry name" value="Ankyrin repeat"/>
    <property type="match status" value="2"/>
</dbReference>
<dbReference type="Gene3D" id="1.25.40.20">
    <property type="entry name" value="Ankyrin repeat-containing domain"/>
    <property type="match status" value="2"/>
</dbReference>
<feature type="repeat" description="ANK" evidence="3">
    <location>
        <begin position="217"/>
        <end position="249"/>
    </location>
</feature>
<sequence>MAATVKDEKPSVVDNFDALFKAVSNGHLASLKSILENDFSVQAFRNLSSTLLHQAASNSQSHILEYLVQHGAYVDGANAQQMTALHVSSRVGNVDSVRVLLENGADINDVDYDNRSPLYFSVYDGHLECVKYLLENPKLNINIHRKGGWTYLHEAARFGHFECLKLLIKTPGMNLMSRTDDAHWTPGHMAASSGHYDCLALLIENKIDINAGGGPHHSSTLLHEASHGGHKDIVKLLLEKGANPSLYSGHNLPHHIACRRGYTEVLEEYFQFFTKTPKHGRLIDAFTNVDPVTNALSYQNSLHLVSLYGYKECLELLLKYKAKHLPNGMHMYPVMLAACKMHIDCLKILLREIKNTSIGHEVLQRDGHQSALHHLCIKTYKTNNKSIACACLLLNSGMINIDQYDEDWNIPTPLYLAGRNGAVGLVQYLINMGADARLCDSLREYTLNNPQIRRCADMIEEARSEPMTLVMVCKLRIRERLLRCSSLENVSKLRLPNVLKDMVYHGHHRGVTDCKI</sequence>
<reference evidence="5" key="1">
    <citation type="submission" date="2021-01" db="UniProtKB">
        <authorList>
            <consortium name="EnsemblMetazoa"/>
        </authorList>
    </citation>
    <scope>IDENTIFICATION</scope>
</reference>
<dbReference type="PANTHER" id="PTHR24173">
    <property type="entry name" value="ANKYRIN REPEAT CONTAINING"/>
    <property type="match status" value="1"/>
</dbReference>
<evidence type="ECO:0000256" key="2">
    <source>
        <dbReference type="ARBA" id="ARBA00023043"/>
    </source>
</evidence>
<evidence type="ECO:0000313" key="5">
    <source>
        <dbReference type="EnsemblMetazoa" id="CLYHEMP020137.1"/>
    </source>
</evidence>
<dbReference type="SMART" id="SM00248">
    <property type="entry name" value="ANK"/>
    <property type="match status" value="11"/>
</dbReference>
<keyword evidence="1" id="KW-0677">Repeat</keyword>
<dbReference type="InterPro" id="IPR002110">
    <property type="entry name" value="Ankyrin_rpt"/>
</dbReference>
<name>A0A7M5XAD9_9CNID</name>
<dbReference type="PROSITE" id="PS50297">
    <property type="entry name" value="ANK_REP_REGION"/>
    <property type="match status" value="4"/>
</dbReference>
<protein>
    <recommendedName>
        <fullName evidence="4">SOCS box domain-containing protein</fullName>
    </recommendedName>
</protein>
<keyword evidence="2 3" id="KW-0040">ANK repeat</keyword>
<keyword evidence="6" id="KW-1185">Reference proteome</keyword>
<feature type="repeat" description="ANK" evidence="3">
    <location>
        <begin position="47"/>
        <end position="79"/>
    </location>
</feature>
<dbReference type="EnsemblMetazoa" id="CLYHEMT020137.1">
    <property type="protein sequence ID" value="CLYHEMP020137.1"/>
    <property type="gene ID" value="CLYHEMG020137"/>
</dbReference>